<proteinExistence type="predicted"/>
<dbReference type="EMBL" id="JABVXQ010000008">
    <property type="protein sequence ID" value="KAF6094747.1"/>
    <property type="molecule type" value="Genomic_DNA"/>
</dbReference>
<dbReference type="Proteomes" id="UP000664940">
    <property type="component" value="Unassembled WGS sequence"/>
</dbReference>
<reference evidence="1 2" key="1">
    <citation type="journal article" date="2020" name="Nature">
        <title>Six reference-quality genomes reveal evolution of bat adaptations.</title>
        <authorList>
            <person name="Jebb D."/>
            <person name="Huang Z."/>
            <person name="Pippel M."/>
            <person name="Hughes G.M."/>
            <person name="Lavrichenko K."/>
            <person name="Devanna P."/>
            <person name="Winkler S."/>
            <person name="Jermiin L.S."/>
            <person name="Skirmuntt E.C."/>
            <person name="Katzourakis A."/>
            <person name="Burkitt-Gray L."/>
            <person name="Ray D.A."/>
            <person name="Sullivan K.A.M."/>
            <person name="Roscito J.G."/>
            <person name="Kirilenko B.M."/>
            <person name="Davalos L.M."/>
            <person name="Corthals A.P."/>
            <person name="Power M.L."/>
            <person name="Jones G."/>
            <person name="Ransome R.D."/>
            <person name="Dechmann D.K.N."/>
            <person name="Locatelli A.G."/>
            <person name="Puechmaille S.J."/>
            <person name="Fedrigo O."/>
            <person name="Jarvis E.D."/>
            <person name="Hiller M."/>
            <person name="Vernes S.C."/>
            <person name="Myers E.W."/>
            <person name="Teeling E.C."/>
        </authorList>
    </citation>
    <scope>NUCLEOTIDE SEQUENCE [LARGE SCALE GENOMIC DNA]</scope>
    <source>
        <strain evidence="1">Bat1K_MPI-CBG_1</strain>
    </source>
</reference>
<sequence length="123" mass="13545">MPSPLTAVFCSAPAWRWRWTAAEWAQACEQSLEEEPASCRSGLMRLDTAGLGVTANSSHTRNGNKKVLEEMEELPGLSPEALDFSSGSTLLKPSYAEHHSTHWNLSFLDCKMVVTTSGHIPRD</sequence>
<organism evidence="1 2">
    <name type="scientific">Phyllostomus discolor</name>
    <name type="common">pale spear-nosed bat</name>
    <dbReference type="NCBI Taxonomy" id="89673"/>
    <lineage>
        <taxon>Eukaryota</taxon>
        <taxon>Metazoa</taxon>
        <taxon>Chordata</taxon>
        <taxon>Craniata</taxon>
        <taxon>Vertebrata</taxon>
        <taxon>Euteleostomi</taxon>
        <taxon>Mammalia</taxon>
        <taxon>Eutheria</taxon>
        <taxon>Laurasiatheria</taxon>
        <taxon>Chiroptera</taxon>
        <taxon>Yangochiroptera</taxon>
        <taxon>Phyllostomidae</taxon>
        <taxon>Phyllostominae</taxon>
        <taxon>Phyllostomus</taxon>
    </lineage>
</organism>
<comment type="caution">
    <text evidence="1">The sequence shown here is derived from an EMBL/GenBank/DDBJ whole genome shotgun (WGS) entry which is preliminary data.</text>
</comment>
<evidence type="ECO:0000313" key="1">
    <source>
        <dbReference type="EMBL" id="KAF6094747.1"/>
    </source>
</evidence>
<accession>A0A834DYE0</accession>
<dbReference type="AlphaFoldDB" id="A0A834DYE0"/>
<protein>
    <submittedName>
        <fullName evidence="1">Uncharacterized protein</fullName>
    </submittedName>
</protein>
<name>A0A834DYE0_9CHIR</name>
<gene>
    <name evidence="1" type="ORF">HJG60_011845</name>
</gene>
<evidence type="ECO:0000313" key="2">
    <source>
        <dbReference type="Proteomes" id="UP000664940"/>
    </source>
</evidence>